<dbReference type="PANTHER" id="PTHR38790">
    <property type="entry name" value="2EXR DOMAIN-CONTAINING PROTEIN-RELATED"/>
    <property type="match status" value="1"/>
</dbReference>
<dbReference type="PANTHER" id="PTHR38790:SF4">
    <property type="entry name" value="2EXR DOMAIN-CONTAINING PROTEIN"/>
    <property type="match status" value="1"/>
</dbReference>
<gene>
    <name evidence="2" type="ORF">MPDQ_004975</name>
</gene>
<reference evidence="2 3" key="1">
    <citation type="submission" date="2019-06" db="EMBL/GenBank/DDBJ databases">
        <title>Wine fermentation using esterase from Monascus purpureus.</title>
        <authorList>
            <person name="Geng C."/>
            <person name="Zhang Y."/>
        </authorList>
    </citation>
    <scope>NUCLEOTIDE SEQUENCE [LARGE SCALE GENOMIC DNA]</scope>
    <source>
        <strain evidence="2">HQ1</strain>
    </source>
</reference>
<comment type="caution">
    <text evidence="2">The sequence shown here is derived from an EMBL/GenBank/DDBJ whole genome shotgun (WGS) entry which is preliminary data.</text>
</comment>
<dbReference type="InterPro" id="IPR056632">
    <property type="entry name" value="DUF7730"/>
</dbReference>
<protein>
    <recommendedName>
        <fullName evidence="1">DUF7730 domain-containing protein</fullName>
    </recommendedName>
</protein>
<dbReference type="AlphaFoldDB" id="A0A507QX30"/>
<feature type="domain" description="DUF7730" evidence="1">
    <location>
        <begin position="69"/>
        <end position="300"/>
    </location>
</feature>
<keyword evidence="3" id="KW-1185">Reference proteome</keyword>
<dbReference type="STRING" id="5098.A0A507QX30"/>
<organism evidence="2 3">
    <name type="scientific">Monascus purpureus</name>
    <name type="common">Red mold</name>
    <name type="synonym">Monascus anka</name>
    <dbReference type="NCBI Taxonomy" id="5098"/>
    <lineage>
        <taxon>Eukaryota</taxon>
        <taxon>Fungi</taxon>
        <taxon>Dikarya</taxon>
        <taxon>Ascomycota</taxon>
        <taxon>Pezizomycotina</taxon>
        <taxon>Eurotiomycetes</taxon>
        <taxon>Eurotiomycetidae</taxon>
        <taxon>Eurotiales</taxon>
        <taxon>Aspergillaceae</taxon>
        <taxon>Monascus</taxon>
    </lineage>
</organism>
<evidence type="ECO:0000259" key="1">
    <source>
        <dbReference type="Pfam" id="PF24864"/>
    </source>
</evidence>
<dbReference type="EMBL" id="VIFY01000033">
    <property type="protein sequence ID" value="TQB74252.1"/>
    <property type="molecule type" value="Genomic_DNA"/>
</dbReference>
<dbReference type="Proteomes" id="UP000319663">
    <property type="component" value="Unassembled WGS sequence"/>
</dbReference>
<name>A0A507QX30_MONPU</name>
<accession>A0A507QX30</accession>
<evidence type="ECO:0000313" key="3">
    <source>
        <dbReference type="Proteomes" id="UP000319663"/>
    </source>
</evidence>
<proteinExistence type="predicted"/>
<evidence type="ECO:0000313" key="2">
    <source>
        <dbReference type="EMBL" id="TQB74252.1"/>
    </source>
</evidence>
<dbReference type="Pfam" id="PF24864">
    <property type="entry name" value="DUF7730"/>
    <property type="match status" value="1"/>
</dbReference>
<sequence>MAPNIISKLLNKDKDKPPRYPISRMGPKAVGIDNSTCEINPKHTKWWKLPIPPPEQRDRKLGGTRPRNPQYQSLFFAKFPREVRYLIYKEVMGGRRVHVDYGFRTPSIHLQRREMKKDPPRWLWWHCVCEMSDCYSFVDDRYYDHCPGTIDKAFFVRREGESPPQRRKIGDVEWLRCCQMGYEEAIPVLYGTNVFVTGFAMDTVFRISRLLRPDYTSLITAMDIAFTMQLPTSSADSETELLPGDWATVYPAFFELFTHSFRNVRRLRLTMCLDQSHVAANVSTRALLAPLESLTASREWDQLDLCVPISLYLRLKERAEEQDRWVLRR</sequence>